<protein>
    <submittedName>
        <fullName evidence="2">Uncharacterized protein</fullName>
    </submittedName>
</protein>
<organism evidence="2 3">
    <name type="scientific">Streblomastix strix</name>
    <dbReference type="NCBI Taxonomy" id="222440"/>
    <lineage>
        <taxon>Eukaryota</taxon>
        <taxon>Metamonada</taxon>
        <taxon>Preaxostyla</taxon>
        <taxon>Oxymonadida</taxon>
        <taxon>Streblomastigidae</taxon>
        <taxon>Streblomastix</taxon>
    </lineage>
</organism>
<dbReference type="Proteomes" id="UP000324800">
    <property type="component" value="Unassembled WGS sequence"/>
</dbReference>
<name>A0A5J4X5T2_9EUKA</name>
<feature type="region of interest" description="Disordered" evidence="1">
    <location>
        <begin position="366"/>
        <end position="395"/>
    </location>
</feature>
<dbReference type="AlphaFoldDB" id="A0A5J4X5T2"/>
<evidence type="ECO:0000313" key="3">
    <source>
        <dbReference type="Proteomes" id="UP000324800"/>
    </source>
</evidence>
<feature type="region of interest" description="Disordered" evidence="1">
    <location>
        <begin position="1"/>
        <end position="25"/>
    </location>
</feature>
<evidence type="ECO:0000256" key="1">
    <source>
        <dbReference type="SAM" id="MobiDB-lite"/>
    </source>
</evidence>
<reference evidence="2 3" key="1">
    <citation type="submission" date="2019-03" db="EMBL/GenBank/DDBJ databases">
        <title>Single cell metagenomics reveals metabolic interactions within the superorganism composed of flagellate Streblomastix strix and complex community of Bacteroidetes bacteria on its surface.</title>
        <authorList>
            <person name="Treitli S.C."/>
            <person name="Kolisko M."/>
            <person name="Husnik F."/>
            <person name="Keeling P."/>
            <person name="Hampl V."/>
        </authorList>
    </citation>
    <scope>NUCLEOTIDE SEQUENCE [LARGE SCALE GENOMIC DNA]</scope>
    <source>
        <strain evidence="2">ST1C</strain>
    </source>
</reference>
<feature type="region of interest" description="Disordered" evidence="1">
    <location>
        <begin position="473"/>
        <end position="494"/>
    </location>
</feature>
<feature type="compositionally biased region" description="Polar residues" evidence="1">
    <location>
        <begin position="377"/>
        <end position="395"/>
    </location>
</feature>
<proteinExistence type="predicted"/>
<evidence type="ECO:0000313" key="2">
    <source>
        <dbReference type="EMBL" id="KAA6402146.1"/>
    </source>
</evidence>
<feature type="compositionally biased region" description="Basic and acidic residues" evidence="1">
    <location>
        <begin position="484"/>
        <end position="494"/>
    </location>
</feature>
<gene>
    <name evidence="2" type="ORF">EZS28_002334</name>
</gene>
<comment type="caution">
    <text evidence="2">The sequence shown here is derived from an EMBL/GenBank/DDBJ whole genome shotgun (WGS) entry which is preliminary data.</text>
</comment>
<sequence>MFTKGRISSRDSYQAPNCANLEPQNPLQVAAQWQSTDTKRGTDERDNCSTSALGWTFWTGNVANRFYADEPPEEQVVETRQRARAATDLVMRKKPSKHNIPPAQLTIAFDKVLTDLETKLLQLHRLLQGTLTQIVKQDWIIILKFNLYKFISIYDTIYKVNMTRALMDTTEQRNLMKTQPSPIIRPAYNNQMLRSQRALPLTDGAHPASVGTPLTRIMGFSGELDQELKKLSVQQRIDLIWSNLQIISPEFAQEIAQKLTPVTQMITFKILQNQILQQSLKPFIQLNIFYMHPPRQQTQNWKERKRKKENETVLDAKAKKTNRTAAAAVVVAVTVAVTAIASKYKKIGQAREIRQFREPMETRTGYNYIRPHHNTPHKSLSSYTQQHSPSPTQEETLATLRTISPKDPREYKQKEVEPQLPKLQQYLGLMNVIERFHEIMKPIIEEEKKKPKTMQPEQYQHYLNKDGLAFFYPTKNYRPTPIPRPKDLDHSEEQ</sequence>
<feature type="compositionally biased region" description="Polar residues" evidence="1">
    <location>
        <begin position="10"/>
        <end position="25"/>
    </location>
</feature>
<accession>A0A5J4X5T2</accession>
<dbReference type="EMBL" id="SNRW01000280">
    <property type="protein sequence ID" value="KAA6402146.1"/>
    <property type="molecule type" value="Genomic_DNA"/>
</dbReference>